<dbReference type="GO" id="GO:0048038">
    <property type="term" value="F:quinone binding"/>
    <property type="evidence" value="ECO:0007669"/>
    <property type="project" value="TreeGrafter"/>
</dbReference>
<evidence type="ECO:0000256" key="3">
    <source>
        <dbReference type="ARBA" id="ARBA00017650"/>
    </source>
</evidence>
<proteinExistence type="inferred from homology"/>
<keyword evidence="5 8" id="KW-0560">Oxidoreductase</keyword>
<dbReference type="RefSeq" id="WP_168109986.1">
    <property type="nucleotide sequence ID" value="NZ_VTOX01000013.1"/>
</dbReference>
<dbReference type="PRINTS" id="PR00080">
    <property type="entry name" value="SDRFAMILY"/>
</dbReference>
<comment type="similarity">
    <text evidence="2">Belongs to the short-chain dehydrogenases/reductases (SDR) family.</text>
</comment>
<dbReference type="InterPro" id="IPR036291">
    <property type="entry name" value="NAD(P)-bd_dom_sf"/>
</dbReference>
<dbReference type="Pfam" id="PF13561">
    <property type="entry name" value="adh_short_C2"/>
    <property type="match status" value="1"/>
</dbReference>
<name>A0A7X6I8Y0_9BURK</name>
<accession>A0A7X6I8Y0</accession>
<keyword evidence="9" id="KW-1185">Reference proteome</keyword>
<dbReference type="EMBL" id="VTOX01000013">
    <property type="protein sequence ID" value="NKE68845.1"/>
    <property type="molecule type" value="Genomic_DNA"/>
</dbReference>
<comment type="function">
    <text evidence="1">Catalyzes the NADPH-dependent reduction of beta-ketoacyl-ACP substrates to beta-hydroxyacyl-ACP products, the first reductive step in the elongation cycle of fatty acid biosynthesis.</text>
</comment>
<organism evidence="8 9">
    <name type="scientific">Ramlibacter lithotrophicus</name>
    <dbReference type="NCBI Taxonomy" id="2606681"/>
    <lineage>
        <taxon>Bacteria</taxon>
        <taxon>Pseudomonadati</taxon>
        <taxon>Pseudomonadota</taxon>
        <taxon>Betaproteobacteria</taxon>
        <taxon>Burkholderiales</taxon>
        <taxon>Comamonadaceae</taxon>
        <taxon>Ramlibacter</taxon>
    </lineage>
</organism>
<evidence type="ECO:0000256" key="4">
    <source>
        <dbReference type="ARBA" id="ARBA00022857"/>
    </source>
</evidence>
<keyword evidence="4" id="KW-0521">NADP</keyword>
<comment type="catalytic activity">
    <reaction evidence="7">
        <text>a (3R)-hydroxyacyl-[ACP] + NADP(+) = a 3-oxoacyl-[ACP] + NADPH + H(+)</text>
        <dbReference type="Rhea" id="RHEA:17397"/>
        <dbReference type="Rhea" id="RHEA-COMP:9916"/>
        <dbReference type="Rhea" id="RHEA-COMP:9945"/>
        <dbReference type="ChEBI" id="CHEBI:15378"/>
        <dbReference type="ChEBI" id="CHEBI:57783"/>
        <dbReference type="ChEBI" id="CHEBI:58349"/>
        <dbReference type="ChEBI" id="CHEBI:78776"/>
        <dbReference type="ChEBI" id="CHEBI:78827"/>
        <dbReference type="EC" id="1.1.1.100"/>
    </reaction>
</comment>
<dbReference type="PANTHER" id="PTHR42760">
    <property type="entry name" value="SHORT-CHAIN DEHYDROGENASES/REDUCTASES FAMILY MEMBER"/>
    <property type="match status" value="1"/>
</dbReference>
<dbReference type="Gene3D" id="3.40.50.720">
    <property type="entry name" value="NAD(P)-binding Rossmann-like Domain"/>
    <property type="match status" value="1"/>
</dbReference>
<dbReference type="AlphaFoldDB" id="A0A7X6I8Y0"/>
<dbReference type="Proteomes" id="UP000521868">
    <property type="component" value="Unassembled WGS sequence"/>
</dbReference>
<dbReference type="FunFam" id="3.40.50.720:FF:000115">
    <property type="entry name" value="3-oxoacyl-[acyl-carrier-protein] reductase FabG"/>
    <property type="match status" value="1"/>
</dbReference>
<comment type="caution">
    <text evidence="8">The sequence shown here is derived from an EMBL/GenBank/DDBJ whole genome shotgun (WGS) entry which is preliminary data.</text>
</comment>
<dbReference type="PRINTS" id="PR00081">
    <property type="entry name" value="GDHRDH"/>
</dbReference>
<dbReference type="GO" id="GO:0006633">
    <property type="term" value="P:fatty acid biosynthetic process"/>
    <property type="evidence" value="ECO:0007669"/>
    <property type="project" value="TreeGrafter"/>
</dbReference>
<dbReference type="GO" id="GO:0004316">
    <property type="term" value="F:3-oxoacyl-[acyl-carrier-protein] reductase (NADPH) activity"/>
    <property type="evidence" value="ECO:0007669"/>
    <property type="project" value="UniProtKB-EC"/>
</dbReference>
<evidence type="ECO:0000256" key="5">
    <source>
        <dbReference type="ARBA" id="ARBA00023002"/>
    </source>
</evidence>
<evidence type="ECO:0000313" key="9">
    <source>
        <dbReference type="Proteomes" id="UP000521868"/>
    </source>
</evidence>
<evidence type="ECO:0000313" key="8">
    <source>
        <dbReference type="EMBL" id="NKE68845.1"/>
    </source>
</evidence>
<gene>
    <name evidence="8" type="primary">fabG</name>
    <name evidence="8" type="ORF">RAMLITH_23770</name>
</gene>
<dbReference type="InterPro" id="IPR002347">
    <property type="entry name" value="SDR_fam"/>
</dbReference>
<dbReference type="InterPro" id="IPR020904">
    <property type="entry name" value="Sc_DH/Rdtase_CS"/>
</dbReference>
<protein>
    <recommendedName>
        <fullName evidence="3">3-oxoacyl-[acyl-carrier-protein] reductase FabG</fullName>
    </recommendedName>
    <alternativeName>
        <fullName evidence="6">Beta-ketoacyl-ACP reductase</fullName>
    </alternativeName>
</protein>
<evidence type="ECO:0000256" key="6">
    <source>
        <dbReference type="ARBA" id="ARBA00029899"/>
    </source>
</evidence>
<dbReference type="NCBIfam" id="NF009466">
    <property type="entry name" value="PRK12826.1-2"/>
    <property type="match status" value="1"/>
</dbReference>
<dbReference type="NCBIfam" id="NF004198">
    <property type="entry name" value="PRK05653.1-3"/>
    <property type="match status" value="1"/>
</dbReference>
<evidence type="ECO:0000256" key="2">
    <source>
        <dbReference type="ARBA" id="ARBA00006484"/>
    </source>
</evidence>
<evidence type="ECO:0000256" key="7">
    <source>
        <dbReference type="ARBA" id="ARBA00048508"/>
    </source>
</evidence>
<dbReference type="SUPFAM" id="SSF51735">
    <property type="entry name" value="NAD(P)-binding Rossmann-fold domains"/>
    <property type="match status" value="1"/>
</dbReference>
<dbReference type="PROSITE" id="PS00061">
    <property type="entry name" value="ADH_SHORT"/>
    <property type="match status" value="1"/>
</dbReference>
<sequence>MKRFENRTAIVTGAANGIGLATAQRLLHEGARVLMCDIDEARVRATVQELGFEPERCVALCVDVTQSQQVDACVAEALGRWGRVDILVNNAGITRDAQLLRMSEAQWEDVIGVNLRGVFLFGKAVAPSMVENKRGVILNASSVVGLYGNFGQSNYAATKFGVIGLTKTWAREFGPKGVRVNAVCPGFIATDILRTIPDKVLEKLEDSSWQRRLGKPEEVAAVYAFLASDDASFVNGTCLEVSGGISL</sequence>
<reference evidence="8 9" key="1">
    <citation type="journal article" date="2020" name="Nature">
        <title>Bacterial chemolithoautotrophy via manganese oxidation.</title>
        <authorList>
            <person name="Yu H."/>
            <person name="Leadbetter J.R."/>
        </authorList>
    </citation>
    <scope>NUCLEOTIDE SEQUENCE [LARGE SCALE GENOMIC DNA]</scope>
    <source>
        <strain evidence="8 9">RBP-1</strain>
    </source>
</reference>
<evidence type="ECO:0000256" key="1">
    <source>
        <dbReference type="ARBA" id="ARBA00002607"/>
    </source>
</evidence>
<dbReference type="NCBIfam" id="NF005559">
    <property type="entry name" value="PRK07231.1"/>
    <property type="match status" value="1"/>
</dbReference>
<dbReference type="PANTHER" id="PTHR42760:SF133">
    <property type="entry name" value="3-OXOACYL-[ACYL-CARRIER-PROTEIN] REDUCTASE"/>
    <property type="match status" value="1"/>
</dbReference>